<feature type="transmembrane region" description="Helical" evidence="5">
    <location>
        <begin position="326"/>
        <end position="351"/>
    </location>
</feature>
<feature type="transmembrane region" description="Helical" evidence="5">
    <location>
        <begin position="247"/>
        <end position="266"/>
    </location>
</feature>
<name>A0A0T6BE65_9SCAR</name>
<feature type="domain" description="G-protein coupled receptors family 2 profile 2" evidence="6">
    <location>
        <begin position="97"/>
        <end position="348"/>
    </location>
</feature>
<dbReference type="PROSITE" id="PS50261">
    <property type="entry name" value="G_PROTEIN_RECEP_F2_4"/>
    <property type="match status" value="1"/>
</dbReference>
<dbReference type="PANTHER" id="PTHR46953:SF1">
    <property type="entry name" value="G-PROTEIN COUPLED RECEPTOR MTH-LIKE 1-RELATED"/>
    <property type="match status" value="1"/>
</dbReference>
<evidence type="ECO:0000256" key="1">
    <source>
        <dbReference type="ARBA" id="ARBA00004141"/>
    </source>
</evidence>
<evidence type="ECO:0000313" key="7">
    <source>
        <dbReference type="EMBL" id="KRT85621.1"/>
    </source>
</evidence>
<sequence length="385" mass="43919">MKIHFANDTHLNDEPMINQRIIFAPYINNIDCSKYYLTPEMDNYSLLTTGKLLYISAKEQLPLDKYCMDTIMEDQTKGKYINTVFVCAEGDSGPQPTHIVFAICALLSTLSLFVVTAIYFIIRKDDDKRGFSIAGYAASMAIAFACLAITQIAGLERVCSILGAVFHFFIVMSFIWFVVIAYEAFYHVKFFEDEGLLLDYSKRRNIYFILSWIIPIIFVVLALILDLPAGLLNMHLDAICLFDKQKWMLYIPIIICIALAVGLASFSEYQLRKNNSIPRSDTTRRFAWNQLRRDIQGRVRFSLFLVGLTTVCWLSEIITFSLRFPIFVLDVIHALQGLMVLTTVVSTGGVFKKIVKSFKGNEVPTQKGINGRNEMEMRRLNSDTN</sequence>
<accession>A0A0T6BE65</accession>
<evidence type="ECO:0000259" key="6">
    <source>
        <dbReference type="PROSITE" id="PS50261"/>
    </source>
</evidence>
<dbReference type="EMBL" id="LJIG01001319">
    <property type="protein sequence ID" value="KRT85621.1"/>
    <property type="molecule type" value="Genomic_DNA"/>
</dbReference>
<dbReference type="InterPro" id="IPR052808">
    <property type="entry name" value="GPCR_Mth-like"/>
</dbReference>
<dbReference type="PANTHER" id="PTHR46953">
    <property type="entry name" value="G-PROTEIN COUPLED RECEPTOR MTH-LIKE 1-RELATED"/>
    <property type="match status" value="1"/>
</dbReference>
<dbReference type="GO" id="GO:0016020">
    <property type="term" value="C:membrane"/>
    <property type="evidence" value="ECO:0007669"/>
    <property type="project" value="UniProtKB-SubCell"/>
</dbReference>
<keyword evidence="2 5" id="KW-0812">Transmembrane</keyword>
<feature type="transmembrane region" description="Helical" evidence="5">
    <location>
        <begin position="99"/>
        <end position="122"/>
    </location>
</feature>
<evidence type="ECO:0000313" key="8">
    <source>
        <dbReference type="Proteomes" id="UP000051574"/>
    </source>
</evidence>
<reference evidence="7 8" key="1">
    <citation type="submission" date="2015-09" db="EMBL/GenBank/DDBJ databases">
        <title>Draft genome of the scarab beetle Oryctes borbonicus.</title>
        <authorList>
            <person name="Meyer J.M."/>
            <person name="Markov G.V."/>
            <person name="Baskaran P."/>
            <person name="Herrmann M."/>
            <person name="Sommer R.J."/>
            <person name="Roedelsperger C."/>
        </authorList>
    </citation>
    <scope>NUCLEOTIDE SEQUENCE [LARGE SCALE GENOMIC DNA]</scope>
    <source>
        <strain evidence="7">OB123</strain>
        <tissue evidence="7">Whole animal</tissue>
    </source>
</reference>
<feature type="transmembrane region" description="Helical" evidence="5">
    <location>
        <begin position="161"/>
        <end position="185"/>
    </location>
</feature>
<dbReference type="GO" id="GO:0004930">
    <property type="term" value="F:G protein-coupled receptor activity"/>
    <property type="evidence" value="ECO:0007669"/>
    <property type="project" value="InterPro"/>
</dbReference>
<dbReference type="AlphaFoldDB" id="A0A0T6BE65"/>
<evidence type="ECO:0000256" key="5">
    <source>
        <dbReference type="SAM" id="Phobius"/>
    </source>
</evidence>
<keyword evidence="4 5" id="KW-0472">Membrane</keyword>
<dbReference type="InterPro" id="IPR000832">
    <property type="entry name" value="GPCR_2_secretin-like"/>
</dbReference>
<protein>
    <recommendedName>
        <fullName evidence="6">G-protein coupled receptors family 2 profile 2 domain-containing protein</fullName>
    </recommendedName>
</protein>
<dbReference type="Proteomes" id="UP000051574">
    <property type="component" value="Unassembled WGS sequence"/>
</dbReference>
<dbReference type="GO" id="GO:0007166">
    <property type="term" value="P:cell surface receptor signaling pathway"/>
    <property type="evidence" value="ECO:0007669"/>
    <property type="project" value="InterPro"/>
</dbReference>
<evidence type="ECO:0000256" key="2">
    <source>
        <dbReference type="ARBA" id="ARBA00022692"/>
    </source>
</evidence>
<proteinExistence type="predicted"/>
<evidence type="ECO:0000256" key="3">
    <source>
        <dbReference type="ARBA" id="ARBA00022989"/>
    </source>
</evidence>
<evidence type="ECO:0000256" key="4">
    <source>
        <dbReference type="ARBA" id="ARBA00023136"/>
    </source>
</evidence>
<dbReference type="Gene3D" id="1.20.1070.10">
    <property type="entry name" value="Rhodopsin 7-helix transmembrane proteins"/>
    <property type="match status" value="1"/>
</dbReference>
<feature type="transmembrane region" description="Helical" evidence="5">
    <location>
        <begin position="134"/>
        <end position="155"/>
    </location>
</feature>
<dbReference type="OrthoDB" id="5854379at2759"/>
<feature type="transmembrane region" description="Helical" evidence="5">
    <location>
        <begin position="206"/>
        <end position="227"/>
    </location>
</feature>
<feature type="transmembrane region" description="Helical" evidence="5">
    <location>
        <begin position="301"/>
        <end position="320"/>
    </location>
</feature>
<dbReference type="InterPro" id="IPR017981">
    <property type="entry name" value="GPCR_2-like_7TM"/>
</dbReference>
<organism evidence="7 8">
    <name type="scientific">Oryctes borbonicus</name>
    <dbReference type="NCBI Taxonomy" id="1629725"/>
    <lineage>
        <taxon>Eukaryota</taxon>
        <taxon>Metazoa</taxon>
        <taxon>Ecdysozoa</taxon>
        <taxon>Arthropoda</taxon>
        <taxon>Hexapoda</taxon>
        <taxon>Insecta</taxon>
        <taxon>Pterygota</taxon>
        <taxon>Neoptera</taxon>
        <taxon>Endopterygota</taxon>
        <taxon>Coleoptera</taxon>
        <taxon>Polyphaga</taxon>
        <taxon>Scarabaeiformia</taxon>
        <taxon>Scarabaeidae</taxon>
        <taxon>Dynastinae</taxon>
        <taxon>Oryctes</taxon>
    </lineage>
</organism>
<comment type="subcellular location">
    <subcellularLocation>
        <location evidence="1">Membrane</location>
        <topology evidence="1">Multi-pass membrane protein</topology>
    </subcellularLocation>
</comment>
<dbReference type="Pfam" id="PF00002">
    <property type="entry name" value="7tm_2"/>
    <property type="match status" value="1"/>
</dbReference>
<keyword evidence="8" id="KW-1185">Reference proteome</keyword>
<keyword evidence="3 5" id="KW-1133">Transmembrane helix</keyword>
<comment type="caution">
    <text evidence="7">The sequence shown here is derived from an EMBL/GenBank/DDBJ whole genome shotgun (WGS) entry which is preliminary data.</text>
</comment>
<gene>
    <name evidence="7" type="ORF">AMK59_1294</name>
</gene>